<feature type="compositionally biased region" description="Low complexity" evidence="9">
    <location>
        <begin position="630"/>
        <end position="639"/>
    </location>
</feature>
<evidence type="ECO:0000313" key="11">
    <source>
        <dbReference type="EMBL" id="KAG2448246.1"/>
    </source>
</evidence>
<evidence type="ECO:0000256" key="6">
    <source>
        <dbReference type="ARBA" id="ARBA00022840"/>
    </source>
</evidence>
<sequence length="990" mass="98059">MGSQTLGARAASIPAPKDTCDTLLSRALFSARVVDHLATGSTASVALVELPCLDSDSSSEPILAARKTLLAGSSREALLREATALRAAAAASPFVCRGLGWAEYLSGGRSCLALLTEYADGGSLQDELDALVQIRRQQALDAETAWQQARIARASAAVTAALAVRGSLLPLTQARPATAAAAVSTAQPAQSQLQSAQPPRAPAQSLPPAQLPLSDACLELHSHGNGSAARDTFRGIGNGKKALEGPGKHHGSTCSCPLPATRHGSGASSGYGAASAVRCLSAPPPSPATPEPAAAAGSPQASWQHRERGEVTSARRCLAYPDVEATATVGACASPAALAAAMAAPGAAAPHLAPGAAALPLTILRLPHAHAGAATSGAGAAPSSCSSLVSSGSIATSCCSVPPEVEPGAAEAGGSDGDGTSGGALSLQGLMLCGGASSFFSATSSSMRGEDLDTCEGGDVDDDGEGVMGSGGCDMMDMELEDCADSSCAVGGRGRALLAEKPAVVEEMQEAGEQQQQQQQQQLEGQERGAKQGLVRCASFSSGVSGSESAWASAGGDFGAVAMPLPGLVARTAAAAEAATSQPPPASMVAMSTVTIPHDGQHNNEPHHQPQHQPTQAVANTTPLAPPTPSAAAPAANAAADTATKAAALAAPSVAPLPPRMPPTDMLMAESRLRVVAASLLHALHGLHVQGFVHLHITPANVLCSGIGRVLLADFGTARCLIAAPHAHSDGLPCYHHLCPMPPACPTSLLLAAASAGARAAATAAAAAAAATTECPGGRGRASAAAVHERLRSWAAAAGDAAVREHTATRTRAAAGAAASSDAGGAGSGDGGVAASAGAAGRPSSSASVCAAEAALMVFTAPELRSAAVAAATAAATAAALSPAAAGPFHTETAAAVHAAVTAAVHAAASPAADMYSLGALLTACAAWHGDVGRMRAYQRYETDMPAWVPPGLRRLLEALLDEQPAARPSAAAALCDPYLASLSMADLLI</sequence>
<feature type="region of interest" description="Disordered" evidence="9">
    <location>
        <begin position="225"/>
        <end position="253"/>
    </location>
</feature>
<dbReference type="OrthoDB" id="549375at2759"/>
<dbReference type="PANTHER" id="PTHR43671">
    <property type="entry name" value="SERINE/THREONINE-PROTEIN KINASE NEK"/>
    <property type="match status" value="1"/>
</dbReference>
<dbReference type="EC" id="2.7.11.1" evidence="1"/>
<evidence type="ECO:0000256" key="1">
    <source>
        <dbReference type="ARBA" id="ARBA00012513"/>
    </source>
</evidence>
<evidence type="ECO:0000256" key="9">
    <source>
        <dbReference type="SAM" id="MobiDB-lite"/>
    </source>
</evidence>
<feature type="region of interest" description="Disordered" evidence="9">
    <location>
        <begin position="508"/>
        <end position="527"/>
    </location>
</feature>
<organism evidence="11 12">
    <name type="scientific">Chlamydomonas schloesseri</name>
    <dbReference type="NCBI Taxonomy" id="2026947"/>
    <lineage>
        <taxon>Eukaryota</taxon>
        <taxon>Viridiplantae</taxon>
        <taxon>Chlorophyta</taxon>
        <taxon>core chlorophytes</taxon>
        <taxon>Chlorophyceae</taxon>
        <taxon>CS clade</taxon>
        <taxon>Chlamydomonadales</taxon>
        <taxon>Chlamydomonadaceae</taxon>
        <taxon>Chlamydomonas</taxon>
    </lineage>
</organism>
<keyword evidence="3" id="KW-0808">Transferase</keyword>
<keyword evidence="2" id="KW-0723">Serine/threonine-protein kinase</keyword>
<evidence type="ECO:0000256" key="4">
    <source>
        <dbReference type="ARBA" id="ARBA00022741"/>
    </source>
</evidence>
<evidence type="ECO:0000313" key="12">
    <source>
        <dbReference type="Proteomes" id="UP000613740"/>
    </source>
</evidence>
<comment type="catalytic activity">
    <reaction evidence="8">
        <text>L-seryl-[protein] + ATP = O-phospho-L-seryl-[protein] + ADP + H(+)</text>
        <dbReference type="Rhea" id="RHEA:17989"/>
        <dbReference type="Rhea" id="RHEA-COMP:9863"/>
        <dbReference type="Rhea" id="RHEA-COMP:11604"/>
        <dbReference type="ChEBI" id="CHEBI:15378"/>
        <dbReference type="ChEBI" id="CHEBI:29999"/>
        <dbReference type="ChEBI" id="CHEBI:30616"/>
        <dbReference type="ChEBI" id="CHEBI:83421"/>
        <dbReference type="ChEBI" id="CHEBI:456216"/>
        <dbReference type="EC" id="2.7.11.1"/>
    </reaction>
</comment>
<reference evidence="11" key="1">
    <citation type="journal article" date="2020" name="bioRxiv">
        <title>Comparative genomics of Chlamydomonas.</title>
        <authorList>
            <person name="Craig R.J."/>
            <person name="Hasan A.R."/>
            <person name="Ness R.W."/>
            <person name="Keightley P.D."/>
        </authorList>
    </citation>
    <scope>NUCLEOTIDE SEQUENCE</scope>
    <source>
        <strain evidence="11">CCAP 11/173</strain>
    </source>
</reference>
<feature type="region of interest" description="Disordered" evidence="9">
    <location>
        <begin position="281"/>
        <end position="309"/>
    </location>
</feature>
<dbReference type="PROSITE" id="PS50011">
    <property type="entry name" value="PROTEIN_KINASE_DOM"/>
    <property type="match status" value="1"/>
</dbReference>
<dbReference type="InterPro" id="IPR000719">
    <property type="entry name" value="Prot_kinase_dom"/>
</dbReference>
<dbReference type="SUPFAM" id="SSF56112">
    <property type="entry name" value="Protein kinase-like (PK-like)"/>
    <property type="match status" value="2"/>
</dbReference>
<evidence type="ECO:0000259" key="10">
    <source>
        <dbReference type="PROSITE" id="PS50011"/>
    </source>
</evidence>
<dbReference type="PANTHER" id="PTHR43671:SF98">
    <property type="entry name" value="SERINE_THREONINE-PROTEIN KINASE NEK11"/>
    <property type="match status" value="1"/>
</dbReference>
<dbReference type="GO" id="GO:0005524">
    <property type="term" value="F:ATP binding"/>
    <property type="evidence" value="ECO:0007669"/>
    <property type="project" value="UniProtKB-KW"/>
</dbReference>
<evidence type="ECO:0000256" key="8">
    <source>
        <dbReference type="ARBA" id="ARBA00048679"/>
    </source>
</evidence>
<feature type="region of interest" description="Disordered" evidence="9">
    <location>
        <begin position="182"/>
        <end position="209"/>
    </location>
</feature>
<dbReference type="GO" id="GO:0004674">
    <property type="term" value="F:protein serine/threonine kinase activity"/>
    <property type="evidence" value="ECO:0007669"/>
    <property type="project" value="UniProtKB-KW"/>
</dbReference>
<dbReference type="EMBL" id="JAEHOD010000018">
    <property type="protein sequence ID" value="KAG2448246.1"/>
    <property type="molecule type" value="Genomic_DNA"/>
</dbReference>
<evidence type="ECO:0000256" key="5">
    <source>
        <dbReference type="ARBA" id="ARBA00022777"/>
    </source>
</evidence>
<accession>A0A835WJI5</accession>
<feature type="region of interest" description="Disordered" evidence="9">
    <location>
        <begin position="597"/>
        <end position="639"/>
    </location>
</feature>
<feature type="domain" description="Protein kinase" evidence="10">
    <location>
        <begin position="547"/>
        <end position="980"/>
    </location>
</feature>
<name>A0A835WJI5_9CHLO</name>
<feature type="compositionally biased region" description="Low complexity" evidence="9">
    <location>
        <begin position="611"/>
        <end position="623"/>
    </location>
</feature>
<keyword evidence="4" id="KW-0547">Nucleotide-binding</keyword>
<dbReference type="AlphaFoldDB" id="A0A835WJI5"/>
<keyword evidence="6" id="KW-0067">ATP-binding</keyword>
<protein>
    <recommendedName>
        <fullName evidence="1">non-specific serine/threonine protein kinase</fullName>
        <ecNumber evidence="1">2.7.11.1</ecNumber>
    </recommendedName>
</protein>
<comment type="catalytic activity">
    <reaction evidence="7">
        <text>L-threonyl-[protein] + ATP = O-phospho-L-threonyl-[protein] + ADP + H(+)</text>
        <dbReference type="Rhea" id="RHEA:46608"/>
        <dbReference type="Rhea" id="RHEA-COMP:11060"/>
        <dbReference type="Rhea" id="RHEA-COMP:11605"/>
        <dbReference type="ChEBI" id="CHEBI:15378"/>
        <dbReference type="ChEBI" id="CHEBI:30013"/>
        <dbReference type="ChEBI" id="CHEBI:30616"/>
        <dbReference type="ChEBI" id="CHEBI:61977"/>
        <dbReference type="ChEBI" id="CHEBI:456216"/>
        <dbReference type="EC" id="2.7.11.1"/>
    </reaction>
</comment>
<gene>
    <name evidence="11" type="ORF">HYH02_006830</name>
</gene>
<keyword evidence="12" id="KW-1185">Reference proteome</keyword>
<proteinExistence type="predicted"/>
<dbReference type="Proteomes" id="UP000613740">
    <property type="component" value="Unassembled WGS sequence"/>
</dbReference>
<evidence type="ECO:0000256" key="3">
    <source>
        <dbReference type="ARBA" id="ARBA00022679"/>
    </source>
</evidence>
<feature type="compositionally biased region" description="Basic and acidic residues" evidence="9">
    <location>
        <begin position="599"/>
        <end position="608"/>
    </location>
</feature>
<dbReference type="InterPro" id="IPR011009">
    <property type="entry name" value="Kinase-like_dom_sf"/>
</dbReference>
<evidence type="ECO:0000256" key="2">
    <source>
        <dbReference type="ARBA" id="ARBA00022527"/>
    </source>
</evidence>
<comment type="caution">
    <text evidence="11">The sequence shown here is derived from an EMBL/GenBank/DDBJ whole genome shotgun (WGS) entry which is preliminary data.</text>
</comment>
<feature type="compositionally biased region" description="Low complexity" evidence="9">
    <location>
        <begin position="511"/>
        <end position="524"/>
    </location>
</feature>
<dbReference type="InterPro" id="IPR050660">
    <property type="entry name" value="NEK_Ser/Thr_kinase"/>
</dbReference>
<keyword evidence="5" id="KW-0418">Kinase</keyword>
<evidence type="ECO:0000256" key="7">
    <source>
        <dbReference type="ARBA" id="ARBA00047899"/>
    </source>
</evidence>
<dbReference type="Gene3D" id="1.10.510.10">
    <property type="entry name" value="Transferase(Phosphotransferase) domain 1"/>
    <property type="match status" value="2"/>
</dbReference>